<evidence type="ECO:0000256" key="1">
    <source>
        <dbReference type="ARBA" id="ARBA00005184"/>
    </source>
</evidence>
<dbReference type="GO" id="GO:0042545">
    <property type="term" value="P:cell wall modification"/>
    <property type="evidence" value="ECO:0007669"/>
    <property type="project" value="UniProtKB-UniRule"/>
</dbReference>
<dbReference type="EMBL" id="RWGY01000896">
    <property type="protein sequence ID" value="TVT98122.1"/>
    <property type="molecule type" value="Genomic_DNA"/>
</dbReference>
<evidence type="ECO:0000256" key="3">
    <source>
        <dbReference type="ARBA" id="ARBA00013229"/>
    </source>
</evidence>
<feature type="signal peptide" evidence="10">
    <location>
        <begin position="1"/>
        <end position="25"/>
    </location>
</feature>
<evidence type="ECO:0000313" key="12">
    <source>
        <dbReference type="EMBL" id="TVT98122.1"/>
    </source>
</evidence>
<evidence type="ECO:0000259" key="11">
    <source>
        <dbReference type="Pfam" id="PF01095"/>
    </source>
</evidence>
<dbReference type="Gramene" id="TVT98122">
    <property type="protein sequence ID" value="TVT98122"/>
    <property type="gene ID" value="EJB05_56592"/>
</dbReference>
<dbReference type="Pfam" id="PF01095">
    <property type="entry name" value="Pectinesterase"/>
    <property type="match status" value="1"/>
</dbReference>
<dbReference type="Gene3D" id="2.160.20.10">
    <property type="entry name" value="Single-stranded right-handed beta-helix, Pectin lyase-like"/>
    <property type="match status" value="1"/>
</dbReference>
<proteinExistence type="inferred from homology"/>
<feature type="active site" evidence="9">
    <location>
        <position position="197"/>
    </location>
</feature>
<dbReference type="InterPro" id="IPR012334">
    <property type="entry name" value="Pectin_lyas_fold"/>
</dbReference>
<evidence type="ECO:0000313" key="13">
    <source>
        <dbReference type="Proteomes" id="UP000324897"/>
    </source>
</evidence>
<dbReference type="InterPro" id="IPR033131">
    <property type="entry name" value="Pectinesterase_Asp_AS"/>
</dbReference>
<organism evidence="12 13">
    <name type="scientific">Eragrostis curvula</name>
    <name type="common">weeping love grass</name>
    <dbReference type="NCBI Taxonomy" id="38414"/>
    <lineage>
        <taxon>Eukaryota</taxon>
        <taxon>Viridiplantae</taxon>
        <taxon>Streptophyta</taxon>
        <taxon>Embryophyta</taxon>
        <taxon>Tracheophyta</taxon>
        <taxon>Spermatophyta</taxon>
        <taxon>Magnoliopsida</taxon>
        <taxon>Liliopsida</taxon>
        <taxon>Poales</taxon>
        <taxon>Poaceae</taxon>
        <taxon>PACMAD clade</taxon>
        <taxon>Chloridoideae</taxon>
        <taxon>Eragrostideae</taxon>
        <taxon>Eragrostidinae</taxon>
        <taxon>Eragrostis</taxon>
    </lineage>
</organism>
<dbReference type="UniPathway" id="UPA00545">
    <property type="reaction ID" value="UER00823"/>
</dbReference>
<dbReference type="GO" id="GO:0030599">
    <property type="term" value="F:pectinesterase activity"/>
    <property type="evidence" value="ECO:0007669"/>
    <property type="project" value="UniProtKB-UniRule"/>
</dbReference>
<comment type="function">
    <text evidence="8">Acts in the modification of cell walls via demethylesterification of cell wall pectin.</text>
</comment>
<comment type="catalytic activity">
    <reaction evidence="7 10">
        <text>[(1-&gt;4)-alpha-D-galacturonosyl methyl ester](n) + n H2O = [(1-&gt;4)-alpha-D-galacturonosyl](n) + n methanol + n H(+)</text>
        <dbReference type="Rhea" id="RHEA:22380"/>
        <dbReference type="Rhea" id="RHEA-COMP:14570"/>
        <dbReference type="Rhea" id="RHEA-COMP:14573"/>
        <dbReference type="ChEBI" id="CHEBI:15377"/>
        <dbReference type="ChEBI" id="CHEBI:15378"/>
        <dbReference type="ChEBI" id="CHEBI:17790"/>
        <dbReference type="ChEBI" id="CHEBI:140522"/>
        <dbReference type="ChEBI" id="CHEBI:140523"/>
        <dbReference type="EC" id="3.1.1.11"/>
    </reaction>
</comment>
<dbReference type="AlphaFoldDB" id="A0A5J9SGV1"/>
<evidence type="ECO:0000256" key="10">
    <source>
        <dbReference type="RuleBase" id="RU000589"/>
    </source>
</evidence>
<evidence type="ECO:0000256" key="9">
    <source>
        <dbReference type="PROSITE-ProRule" id="PRU10040"/>
    </source>
</evidence>
<evidence type="ECO:0000256" key="7">
    <source>
        <dbReference type="ARBA" id="ARBA00047928"/>
    </source>
</evidence>
<dbReference type="EC" id="3.1.1.11" evidence="3 10"/>
<reference evidence="12 13" key="1">
    <citation type="journal article" date="2019" name="Sci. Rep.">
        <title>A high-quality genome of Eragrostis curvula grass provides insights into Poaceae evolution and supports new strategies to enhance forage quality.</title>
        <authorList>
            <person name="Carballo J."/>
            <person name="Santos B.A.C.M."/>
            <person name="Zappacosta D."/>
            <person name="Garbus I."/>
            <person name="Selva J.P."/>
            <person name="Gallo C.A."/>
            <person name="Diaz A."/>
            <person name="Albertini E."/>
            <person name="Caccamo M."/>
            <person name="Echenique V."/>
        </authorList>
    </citation>
    <scope>NUCLEOTIDE SEQUENCE [LARGE SCALE GENOMIC DNA]</scope>
    <source>
        <strain evidence="13">cv. Victoria</strain>
        <tissue evidence="12">Leaf</tissue>
    </source>
</reference>
<name>A0A5J9SGV1_9POAL</name>
<dbReference type="Proteomes" id="UP000324897">
    <property type="component" value="Unassembled WGS sequence"/>
</dbReference>
<dbReference type="OrthoDB" id="2019149at2759"/>
<dbReference type="InterPro" id="IPR000070">
    <property type="entry name" value="Pectinesterase_cat"/>
</dbReference>
<accession>A0A5J9SGV1</accession>
<dbReference type="GO" id="GO:0045490">
    <property type="term" value="P:pectin catabolic process"/>
    <property type="evidence" value="ECO:0007669"/>
    <property type="project" value="UniProtKB-UniRule"/>
</dbReference>
<evidence type="ECO:0000256" key="2">
    <source>
        <dbReference type="ARBA" id="ARBA00008891"/>
    </source>
</evidence>
<keyword evidence="10" id="KW-0732">Signal</keyword>
<dbReference type="PROSITE" id="PS00503">
    <property type="entry name" value="PECTINESTERASE_2"/>
    <property type="match status" value="1"/>
</dbReference>
<dbReference type="PANTHER" id="PTHR31321">
    <property type="entry name" value="ACYL-COA THIOESTER HYDROLASE YBHC-RELATED"/>
    <property type="match status" value="1"/>
</dbReference>
<evidence type="ECO:0000256" key="4">
    <source>
        <dbReference type="ARBA" id="ARBA00022801"/>
    </source>
</evidence>
<comment type="caution">
    <text evidence="12">The sequence shown here is derived from an EMBL/GenBank/DDBJ whole genome shotgun (WGS) entry which is preliminary data.</text>
</comment>
<dbReference type="InterPro" id="IPR011050">
    <property type="entry name" value="Pectin_lyase_fold/virulence"/>
</dbReference>
<sequence length="353" mass="37784">MAALVGALVLPALALLAATSLCIHAAPCSDLPSLPPDTASTATFCVDSSGCCNFTTVQAAVDAIPDNSPKRSVVWINSGTYMEKLLVPATKTNVTFQGQGMASTILVWNDTSASANGTGASASVHVKADGFVGKNITFRNSSPPPNPGDQNGQAVALRIEGDRAAFWGCGFFGAQDTLYDDKERHYFKECFIQGSIDFIFGNGRSLYEDCTLNSIANIVPKGKPSITGFVTAQAREFPDNNTGFSFVNCEIKGTGYILLGRPWKPYARVIFAKTSIPNIVAPEGWGEWGNSKAADSTVFFGEYRCYGVGSKTDGRVKYAKQLDDSEAQQYMGLSYVDGEDWIKSFNDSLIVAS</sequence>
<dbReference type="FunFam" id="2.160.20.10:FF:000013">
    <property type="entry name" value="Pectinesterase"/>
    <property type="match status" value="1"/>
</dbReference>
<evidence type="ECO:0000256" key="8">
    <source>
        <dbReference type="ARBA" id="ARBA00057335"/>
    </source>
</evidence>
<protein>
    <recommendedName>
        <fullName evidence="3 10">Pectinesterase</fullName>
        <ecNumber evidence="3 10">3.1.1.11</ecNumber>
    </recommendedName>
</protein>
<feature type="domain" description="Pectinesterase catalytic" evidence="11">
    <location>
        <begin position="46"/>
        <end position="338"/>
    </location>
</feature>
<feature type="non-terminal residue" evidence="12">
    <location>
        <position position="1"/>
    </location>
</feature>
<comment type="pathway">
    <text evidence="1 10">Glycan metabolism; pectin degradation; 2-dehydro-3-deoxy-D-gluconate from pectin: step 1/5.</text>
</comment>
<dbReference type="SUPFAM" id="SSF51126">
    <property type="entry name" value="Pectin lyase-like"/>
    <property type="match status" value="1"/>
</dbReference>
<dbReference type="PANTHER" id="PTHR31321:SF86">
    <property type="entry name" value="PECTINESTERASE"/>
    <property type="match status" value="1"/>
</dbReference>
<gene>
    <name evidence="12" type="ORF">EJB05_56592</name>
</gene>
<keyword evidence="5 10" id="KW-0063">Aspartyl esterase</keyword>
<evidence type="ECO:0000256" key="6">
    <source>
        <dbReference type="ARBA" id="ARBA00023180"/>
    </source>
</evidence>
<feature type="chain" id="PRO_5023969322" description="Pectinesterase" evidence="10">
    <location>
        <begin position="26"/>
        <end position="353"/>
    </location>
</feature>
<evidence type="ECO:0000256" key="5">
    <source>
        <dbReference type="ARBA" id="ARBA00023085"/>
    </source>
</evidence>
<keyword evidence="4 10" id="KW-0378">Hydrolase</keyword>
<keyword evidence="6" id="KW-0325">Glycoprotein</keyword>
<comment type="similarity">
    <text evidence="2">Belongs to the pectinesterase family.</text>
</comment>
<keyword evidence="13" id="KW-1185">Reference proteome</keyword>